<evidence type="ECO:0000256" key="2">
    <source>
        <dbReference type="ARBA" id="ARBA00023125"/>
    </source>
</evidence>
<dbReference type="Gene3D" id="1.10.10.10">
    <property type="entry name" value="Winged helix-like DNA-binding domain superfamily/Winged helix DNA-binding domain"/>
    <property type="match status" value="1"/>
</dbReference>
<dbReference type="Proteomes" id="UP000321638">
    <property type="component" value="Unassembled WGS sequence"/>
</dbReference>
<dbReference type="InterPro" id="IPR050707">
    <property type="entry name" value="HTH_MetabolicPath_Reg"/>
</dbReference>
<dbReference type="InterPro" id="IPR029016">
    <property type="entry name" value="GAF-like_dom_sf"/>
</dbReference>
<evidence type="ECO:0000313" key="7">
    <source>
        <dbReference type="Proteomes" id="UP000321638"/>
    </source>
</evidence>
<dbReference type="PANTHER" id="PTHR30136">
    <property type="entry name" value="HELIX-TURN-HELIX TRANSCRIPTIONAL REGULATOR, ICLR FAMILY"/>
    <property type="match status" value="1"/>
</dbReference>
<gene>
    <name evidence="6" type="ORF">FHP25_19615</name>
</gene>
<dbReference type="SUPFAM" id="SSF46785">
    <property type="entry name" value="Winged helix' DNA-binding domain"/>
    <property type="match status" value="1"/>
</dbReference>
<dbReference type="OrthoDB" id="9807558at2"/>
<reference evidence="6 7" key="1">
    <citation type="submission" date="2019-06" db="EMBL/GenBank/DDBJ databases">
        <title>New taxonomy in bacterial strain CC-CFT640, isolated from vineyard.</title>
        <authorList>
            <person name="Lin S.-Y."/>
            <person name="Tsai C.-F."/>
            <person name="Young C.-C."/>
        </authorList>
    </citation>
    <scope>NUCLEOTIDE SEQUENCE [LARGE SCALE GENOMIC DNA]</scope>
    <source>
        <strain evidence="6 7">CC-CFT640</strain>
    </source>
</reference>
<dbReference type="PROSITE" id="PS51078">
    <property type="entry name" value="ICLR_ED"/>
    <property type="match status" value="1"/>
</dbReference>
<dbReference type="Pfam" id="PF01614">
    <property type="entry name" value="IclR_C"/>
    <property type="match status" value="1"/>
</dbReference>
<protein>
    <submittedName>
        <fullName evidence="6">Helix-turn-helix domain-containing protein</fullName>
    </submittedName>
</protein>
<organism evidence="6 7">
    <name type="scientific">Vineibacter terrae</name>
    <dbReference type="NCBI Taxonomy" id="2586908"/>
    <lineage>
        <taxon>Bacteria</taxon>
        <taxon>Pseudomonadati</taxon>
        <taxon>Pseudomonadota</taxon>
        <taxon>Alphaproteobacteria</taxon>
        <taxon>Hyphomicrobiales</taxon>
        <taxon>Vineibacter</taxon>
    </lineage>
</organism>
<dbReference type="AlphaFoldDB" id="A0A5C8PJ72"/>
<dbReference type="InterPro" id="IPR036388">
    <property type="entry name" value="WH-like_DNA-bd_sf"/>
</dbReference>
<dbReference type="PANTHER" id="PTHR30136:SF23">
    <property type="entry name" value="DNA-BINDING TRANSCRIPTIONAL ACTIVATOR MHPR"/>
    <property type="match status" value="1"/>
</dbReference>
<dbReference type="InterPro" id="IPR005471">
    <property type="entry name" value="Tscrpt_reg_IclR_N"/>
</dbReference>
<proteinExistence type="predicted"/>
<dbReference type="InterPro" id="IPR014757">
    <property type="entry name" value="Tscrpt_reg_IclR_C"/>
</dbReference>
<evidence type="ECO:0000259" key="5">
    <source>
        <dbReference type="PROSITE" id="PS51078"/>
    </source>
</evidence>
<dbReference type="SUPFAM" id="SSF55781">
    <property type="entry name" value="GAF domain-like"/>
    <property type="match status" value="1"/>
</dbReference>
<sequence length="290" mass="31676">MRPSVCRPDSLTAGGDSAEESWQFPYYGIMPTPPAPGEIGPISRALAILEALNRRPTTSLHLLHAETGLPKATLVRLLQALRAAGYAEQVSSTLGYRVTGRVARLAAGFRFRDQVVDAAILPMQRFTQVHRWPLYLGMLEGGVIQVRHSTIGDSPLSTEPAATYRSFPILSSALGRAHLAFCPDAERVMILRALAASRRRENAPARDSRQLLAALRDIRRQGYAITPPDRSKYTGLAVPILRDGAVLACLSLRFFQRALSVDETVDRYLGALQHTANDIAVAVEGRTAAR</sequence>
<keyword evidence="2" id="KW-0238">DNA-binding</keyword>
<dbReference type="Pfam" id="PF09339">
    <property type="entry name" value="HTH_IclR"/>
    <property type="match status" value="1"/>
</dbReference>
<keyword evidence="7" id="KW-1185">Reference proteome</keyword>
<dbReference type="SMART" id="SM00346">
    <property type="entry name" value="HTH_ICLR"/>
    <property type="match status" value="1"/>
</dbReference>
<feature type="domain" description="IclR-ED" evidence="5">
    <location>
        <begin position="101"/>
        <end position="285"/>
    </location>
</feature>
<evidence type="ECO:0000313" key="6">
    <source>
        <dbReference type="EMBL" id="TXL73861.1"/>
    </source>
</evidence>
<keyword evidence="1" id="KW-0805">Transcription regulation</keyword>
<dbReference type="InterPro" id="IPR036390">
    <property type="entry name" value="WH_DNA-bd_sf"/>
</dbReference>
<dbReference type="EMBL" id="VDUZ01000022">
    <property type="protein sequence ID" value="TXL73861.1"/>
    <property type="molecule type" value="Genomic_DNA"/>
</dbReference>
<dbReference type="Gene3D" id="3.30.450.40">
    <property type="match status" value="1"/>
</dbReference>
<evidence type="ECO:0000259" key="4">
    <source>
        <dbReference type="PROSITE" id="PS51077"/>
    </source>
</evidence>
<accession>A0A5C8PJ72</accession>
<evidence type="ECO:0000256" key="1">
    <source>
        <dbReference type="ARBA" id="ARBA00023015"/>
    </source>
</evidence>
<dbReference type="GO" id="GO:0003700">
    <property type="term" value="F:DNA-binding transcription factor activity"/>
    <property type="evidence" value="ECO:0007669"/>
    <property type="project" value="TreeGrafter"/>
</dbReference>
<name>A0A5C8PJ72_9HYPH</name>
<dbReference type="GO" id="GO:0045892">
    <property type="term" value="P:negative regulation of DNA-templated transcription"/>
    <property type="evidence" value="ECO:0007669"/>
    <property type="project" value="TreeGrafter"/>
</dbReference>
<comment type="caution">
    <text evidence="6">The sequence shown here is derived from an EMBL/GenBank/DDBJ whole genome shotgun (WGS) entry which is preliminary data.</text>
</comment>
<keyword evidence="3" id="KW-0804">Transcription</keyword>
<feature type="domain" description="HTH iclR-type" evidence="4">
    <location>
        <begin position="39"/>
        <end position="100"/>
    </location>
</feature>
<dbReference type="GO" id="GO:0003677">
    <property type="term" value="F:DNA binding"/>
    <property type="evidence" value="ECO:0007669"/>
    <property type="project" value="UniProtKB-KW"/>
</dbReference>
<dbReference type="PROSITE" id="PS51077">
    <property type="entry name" value="HTH_ICLR"/>
    <property type="match status" value="1"/>
</dbReference>
<evidence type="ECO:0000256" key="3">
    <source>
        <dbReference type="ARBA" id="ARBA00023163"/>
    </source>
</evidence>